<dbReference type="NCBIfam" id="TIGR02957">
    <property type="entry name" value="SigX4"/>
    <property type="match status" value="1"/>
</dbReference>
<dbReference type="EMBL" id="BMTZ01000019">
    <property type="protein sequence ID" value="GGT69520.1"/>
    <property type="molecule type" value="Genomic_DNA"/>
</dbReference>
<dbReference type="InterPro" id="IPR036388">
    <property type="entry name" value="WH-like_DNA-bd_sf"/>
</dbReference>
<evidence type="ECO:0000256" key="4">
    <source>
        <dbReference type="ARBA" id="ARBA00023082"/>
    </source>
</evidence>
<dbReference type="NCBIfam" id="TIGR02937">
    <property type="entry name" value="sigma70-ECF"/>
    <property type="match status" value="1"/>
</dbReference>
<organism evidence="9 10">
    <name type="scientific">Streptomyces variabilis</name>
    <dbReference type="NCBI Taxonomy" id="67372"/>
    <lineage>
        <taxon>Bacteria</taxon>
        <taxon>Bacillati</taxon>
        <taxon>Actinomycetota</taxon>
        <taxon>Actinomycetes</taxon>
        <taxon>Kitasatosporales</taxon>
        <taxon>Streptomycetaceae</taxon>
        <taxon>Streptomyces</taxon>
        <taxon>Streptomyces griseoincarnatus group</taxon>
    </lineage>
</organism>
<dbReference type="InterPro" id="IPR052704">
    <property type="entry name" value="ECF_Sigma-70_Domain"/>
</dbReference>
<dbReference type="InterPro" id="IPR014284">
    <property type="entry name" value="RNA_pol_sigma-70_dom"/>
</dbReference>
<dbReference type="Gene3D" id="3.10.450.50">
    <property type="match status" value="1"/>
</dbReference>
<dbReference type="InterPro" id="IPR013249">
    <property type="entry name" value="RNA_pol_sigma70_r4_t2"/>
</dbReference>
<dbReference type="Gene3D" id="1.10.10.10">
    <property type="entry name" value="Winged helix-like DNA-binding domain superfamily/Winged helix DNA-binding domain"/>
    <property type="match status" value="1"/>
</dbReference>
<evidence type="ECO:0000256" key="3">
    <source>
        <dbReference type="ARBA" id="ARBA00023015"/>
    </source>
</evidence>
<dbReference type="PANTHER" id="PTHR30173:SF36">
    <property type="entry name" value="ECF RNA POLYMERASE SIGMA FACTOR SIGJ"/>
    <property type="match status" value="1"/>
</dbReference>
<dbReference type="InterPro" id="IPR014303">
    <property type="entry name" value="RNA_pol_sigma-70_ECF"/>
</dbReference>
<sequence length="346" mass="37196">MTGGGSEVDHTPWLSQNRPGLRPVRMTVIGSRDQGADVTSGNGSGGDHCGRGGGAGPATEDFLTHRNLLFTVAYEMLGSAADAEDVLQETWLRWAGVDLAEVRDRRAYLVRITTRLALTRLRTLGRRKESYVGSWLPEPLLTSPDVAEDVELADSVSMAMMLVMETLAPTERAVFVLREVFDVGYDEIAEAVGKSPSAVRQIAHRARAHVAARRPRGDGSPQRTRDALDAFRRAVETGDLQGLLDVLAPDVVLLGDGGGIKQAVLRPVVGADKVARLLQGGLRKATAEVTLRPALVNGGPALVLHLDGVLDGVLAVRVDDGVVTGLYAVRNPEKLSHMDRETVLRR</sequence>
<comment type="caution">
    <text evidence="9">The sequence shown here is derived from an EMBL/GenBank/DDBJ whole genome shotgun (WGS) entry which is preliminary data.</text>
</comment>
<dbReference type="Proteomes" id="UP000629911">
    <property type="component" value="Unassembled WGS sequence"/>
</dbReference>
<proteinExistence type="inferred from homology"/>
<reference evidence="10" key="1">
    <citation type="journal article" date="2019" name="Int. J. Syst. Evol. Microbiol.">
        <title>The Global Catalogue of Microorganisms (GCM) 10K type strain sequencing project: providing services to taxonomists for standard genome sequencing and annotation.</title>
        <authorList>
            <consortium name="The Broad Institute Genomics Platform"/>
            <consortium name="The Broad Institute Genome Sequencing Center for Infectious Disease"/>
            <person name="Wu L."/>
            <person name="Ma J."/>
        </authorList>
    </citation>
    <scope>NUCLEOTIDE SEQUENCE [LARGE SCALE GENOMIC DNA]</scope>
    <source>
        <strain evidence="10">JCM 4422</strain>
    </source>
</reference>
<keyword evidence="5" id="KW-0804">Transcription</keyword>
<dbReference type="SUPFAM" id="SSF54427">
    <property type="entry name" value="NTF2-like"/>
    <property type="match status" value="1"/>
</dbReference>
<protein>
    <submittedName>
        <fullName evidence="9">RNA polymerase sigma24 factor</fullName>
    </submittedName>
</protein>
<dbReference type="PANTHER" id="PTHR30173">
    <property type="entry name" value="SIGMA 19 FACTOR"/>
    <property type="match status" value="1"/>
</dbReference>
<accession>A0ABQ2U449</accession>
<dbReference type="SUPFAM" id="SSF88946">
    <property type="entry name" value="Sigma2 domain of RNA polymerase sigma factors"/>
    <property type="match status" value="1"/>
</dbReference>
<comment type="subunit">
    <text evidence="2">Interacts transiently with the RNA polymerase catalytic core formed by RpoA, RpoB, RpoC and RpoZ (2 alpha, 1 beta, 1 beta' and 1 omega subunit) to form the RNA polymerase holoenzyme that can initiate transcription.</text>
</comment>
<dbReference type="InterPro" id="IPR013324">
    <property type="entry name" value="RNA_pol_sigma_r3/r4-like"/>
</dbReference>
<evidence type="ECO:0000313" key="10">
    <source>
        <dbReference type="Proteomes" id="UP000629911"/>
    </source>
</evidence>
<dbReference type="InterPro" id="IPR007627">
    <property type="entry name" value="RNA_pol_sigma70_r2"/>
</dbReference>
<comment type="similarity">
    <text evidence="1">Belongs to the sigma-70 factor family. ECF subfamily.</text>
</comment>
<dbReference type="NCBIfam" id="NF007214">
    <property type="entry name" value="PRK09636.1"/>
    <property type="match status" value="1"/>
</dbReference>
<keyword evidence="4" id="KW-0731">Sigma factor</keyword>
<evidence type="ECO:0000313" key="9">
    <source>
        <dbReference type="EMBL" id="GGT69520.1"/>
    </source>
</evidence>
<feature type="compositionally biased region" description="Gly residues" evidence="6">
    <location>
        <begin position="42"/>
        <end position="54"/>
    </location>
</feature>
<gene>
    <name evidence="9" type="ORF">GCM10010287_50120</name>
</gene>
<evidence type="ECO:0000256" key="1">
    <source>
        <dbReference type="ARBA" id="ARBA00010641"/>
    </source>
</evidence>
<evidence type="ECO:0000256" key="2">
    <source>
        <dbReference type="ARBA" id="ARBA00011344"/>
    </source>
</evidence>
<dbReference type="Gene3D" id="1.10.1740.10">
    <property type="match status" value="1"/>
</dbReference>
<feature type="region of interest" description="Disordered" evidence="6">
    <location>
        <begin position="32"/>
        <end position="54"/>
    </location>
</feature>
<feature type="domain" description="RNA polymerase sigma factor 70 region 4 type 2" evidence="8">
    <location>
        <begin position="158"/>
        <end position="209"/>
    </location>
</feature>
<feature type="domain" description="RNA polymerase sigma-70 region 2" evidence="7">
    <location>
        <begin position="64"/>
        <end position="126"/>
    </location>
</feature>
<dbReference type="SUPFAM" id="SSF88659">
    <property type="entry name" value="Sigma3 and sigma4 domains of RNA polymerase sigma factors"/>
    <property type="match status" value="1"/>
</dbReference>
<dbReference type="InterPro" id="IPR032710">
    <property type="entry name" value="NTF2-like_dom_sf"/>
</dbReference>
<dbReference type="Pfam" id="PF04542">
    <property type="entry name" value="Sigma70_r2"/>
    <property type="match status" value="1"/>
</dbReference>
<evidence type="ECO:0000256" key="5">
    <source>
        <dbReference type="ARBA" id="ARBA00023163"/>
    </source>
</evidence>
<name>A0ABQ2U449_9ACTN</name>
<dbReference type="Pfam" id="PF08281">
    <property type="entry name" value="Sigma70_r4_2"/>
    <property type="match status" value="1"/>
</dbReference>
<evidence type="ECO:0000256" key="6">
    <source>
        <dbReference type="SAM" id="MobiDB-lite"/>
    </source>
</evidence>
<keyword evidence="10" id="KW-1185">Reference proteome</keyword>
<dbReference type="InterPro" id="IPR013325">
    <property type="entry name" value="RNA_pol_sigma_r2"/>
</dbReference>
<evidence type="ECO:0000259" key="7">
    <source>
        <dbReference type="Pfam" id="PF04542"/>
    </source>
</evidence>
<evidence type="ECO:0000259" key="8">
    <source>
        <dbReference type="Pfam" id="PF08281"/>
    </source>
</evidence>
<keyword evidence="3" id="KW-0805">Transcription regulation</keyword>